<keyword evidence="4" id="KW-0067">ATP-binding</keyword>
<dbReference type="InterPro" id="IPR014001">
    <property type="entry name" value="Helicase_ATP-bd"/>
</dbReference>
<dbReference type="eggNOG" id="COG1643">
    <property type="taxonomic scope" value="Bacteria"/>
</dbReference>
<evidence type="ECO:0000256" key="1">
    <source>
        <dbReference type="ARBA" id="ARBA00022741"/>
    </source>
</evidence>
<dbReference type="InterPro" id="IPR010225">
    <property type="entry name" value="HrpB"/>
</dbReference>
<dbReference type="InterPro" id="IPR001650">
    <property type="entry name" value="Helicase_C-like"/>
</dbReference>
<dbReference type="PROSITE" id="PS51192">
    <property type="entry name" value="HELICASE_ATP_BIND_1"/>
    <property type="match status" value="1"/>
</dbReference>
<evidence type="ECO:0000256" key="3">
    <source>
        <dbReference type="ARBA" id="ARBA00022806"/>
    </source>
</evidence>
<dbReference type="RefSeq" id="WP_014021693.1">
    <property type="nucleotide sequence ID" value="NC_015914.1"/>
</dbReference>
<keyword evidence="3 7" id="KW-0347">Helicase</keyword>
<dbReference type="GO" id="GO:0016787">
    <property type="term" value="F:hydrolase activity"/>
    <property type="evidence" value="ECO:0007669"/>
    <property type="project" value="UniProtKB-KW"/>
</dbReference>
<dbReference type="InterPro" id="IPR011545">
    <property type="entry name" value="DEAD/DEAH_box_helicase_dom"/>
</dbReference>
<dbReference type="HOGENOM" id="CLU_001832_5_6_10"/>
<evidence type="ECO:0000259" key="6">
    <source>
        <dbReference type="PROSITE" id="PS51194"/>
    </source>
</evidence>
<feature type="domain" description="Helicase ATP-binding" evidence="5">
    <location>
        <begin position="17"/>
        <end position="181"/>
    </location>
</feature>
<dbReference type="Pfam" id="PF08482">
    <property type="entry name" value="HrpB_C"/>
    <property type="match status" value="1"/>
</dbReference>
<dbReference type="Gene3D" id="3.40.50.300">
    <property type="entry name" value="P-loop containing nucleotide triphosphate hydrolases"/>
    <property type="match status" value="2"/>
</dbReference>
<dbReference type="GO" id="GO:0004386">
    <property type="term" value="F:helicase activity"/>
    <property type="evidence" value="ECO:0007669"/>
    <property type="project" value="UniProtKB-KW"/>
</dbReference>
<feature type="domain" description="Helicase C-terminal" evidence="6">
    <location>
        <begin position="206"/>
        <end position="370"/>
    </location>
</feature>
<accession>G0J1L2</accession>
<dbReference type="GO" id="GO:0005524">
    <property type="term" value="F:ATP binding"/>
    <property type="evidence" value="ECO:0007669"/>
    <property type="project" value="UniProtKB-KW"/>
</dbReference>
<keyword evidence="8" id="KW-1185">Reference proteome</keyword>
<organism evidence="7 8">
    <name type="scientific">Cyclobacterium marinum (strain ATCC 25205 / DSM 745 / LMG 13164 / NCIMB 1802)</name>
    <name type="common">Flectobacillus marinus</name>
    <dbReference type="NCBI Taxonomy" id="880070"/>
    <lineage>
        <taxon>Bacteria</taxon>
        <taxon>Pseudomonadati</taxon>
        <taxon>Bacteroidota</taxon>
        <taxon>Cytophagia</taxon>
        <taxon>Cytophagales</taxon>
        <taxon>Cyclobacteriaceae</taxon>
        <taxon>Cyclobacterium</taxon>
    </lineage>
</organism>
<dbReference type="SMART" id="SM00847">
    <property type="entry name" value="HA2"/>
    <property type="match status" value="1"/>
</dbReference>
<sequence>MKDFPKLPILEVIPQLKDRLSAAPIVLLHAPPGAGKSTLAPLTLMKENWLNGKKIIILEPRKLAAISIAQRMAQLINEPVGESIGYRVRFNTCVGKNTRIEVITEGILTRMMQQDNGLEEVGLIVFDEFHERSIHADLGLTIAREIQEVLRPDLRLLIMSATLDSDDLSRNLKAPLVESSGRSFPVNIQYRGGADLFNLPKNTSLIIKEALDNHEGDILVFLPGQGEINKTASLIENWPDDLAIYKLYGQMAYNQQRAALLPHPQGKRKVVLATAIAETSLTIEGIKIVIDGGYMRSGKFNPNTGLNKLVTIPVTADTANQRAGRAGRLGPGICFRLWSKGSQANLIPFRQPEIMEADLSPLALELYQWGTHDPSRLNWVNPPPSGNWAQAVETLKNLGAITNKNITPHGESLHDFPCHPRIAHLLVYSQLLGLEALGTDLAAILEEKDPLGPGRGIDINLRIEELRRYRSGTSTYFNFKKIEQVAKAYRQILSIKAENSAIDPYATGLLIGQAFPERIAKAGDQAQFKLSNGKLARMDKNDNMASEDWIAIAHMDERDGVGKIFLGAPLDPKAIQSMVKSEERIYWEEASASIQAVEERRIGLIVLEKIPLKKPDPLLIQECLVRMLAKSGEKWLNWDDRTRQLQCRVMSLSIWNETGSLPNFSTDQLLKTAHEWLSPYLENIHSGSELKKLPLCNILKDSLTFDQQMELNRLAPEKIKLPSGSTLPIAYNFDGNPPILAARLQELFGWSQTPAVNEGKNPLLIHLLSPGFKPVQVTQDLKSFWDNTYHEVKKELKRRYPKHHWPENPWEAQATRGVKRKK</sequence>
<dbReference type="KEGG" id="cmr:Cycma_3695"/>
<dbReference type="Pfam" id="PF00271">
    <property type="entry name" value="Helicase_C"/>
    <property type="match status" value="1"/>
</dbReference>
<evidence type="ECO:0000313" key="7">
    <source>
        <dbReference type="EMBL" id="AEL27407.1"/>
    </source>
</evidence>
<dbReference type="Proteomes" id="UP000001635">
    <property type="component" value="Chromosome"/>
</dbReference>
<evidence type="ECO:0000313" key="8">
    <source>
        <dbReference type="Proteomes" id="UP000001635"/>
    </source>
</evidence>
<protein>
    <submittedName>
        <fullName evidence="7">ATP-dependent helicase HrpB</fullName>
    </submittedName>
</protein>
<dbReference type="CDD" id="cd18791">
    <property type="entry name" value="SF2_C_RHA"/>
    <property type="match status" value="1"/>
</dbReference>
<dbReference type="PIRSF" id="PIRSF005496">
    <property type="entry name" value="ATP_hel_hrpB"/>
    <property type="match status" value="1"/>
</dbReference>
<evidence type="ECO:0000256" key="4">
    <source>
        <dbReference type="ARBA" id="ARBA00022840"/>
    </source>
</evidence>
<proteinExistence type="predicted"/>
<dbReference type="AlphaFoldDB" id="G0J1L2"/>
<dbReference type="CDD" id="cd17990">
    <property type="entry name" value="DEXHc_HrpB"/>
    <property type="match status" value="1"/>
</dbReference>
<dbReference type="InterPro" id="IPR013689">
    <property type="entry name" value="RNA_helicase_ATP-dep_HrpB_C"/>
</dbReference>
<dbReference type="InterPro" id="IPR007502">
    <property type="entry name" value="Helicase-assoc_dom"/>
</dbReference>
<dbReference type="SUPFAM" id="SSF52540">
    <property type="entry name" value="P-loop containing nucleoside triphosphate hydrolases"/>
    <property type="match status" value="1"/>
</dbReference>
<dbReference type="GO" id="GO:0003676">
    <property type="term" value="F:nucleic acid binding"/>
    <property type="evidence" value="ECO:0007669"/>
    <property type="project" value="InterPro"/>
</dbReference>
<dbReference type="SMART" id="SM00487">
    <property type="entry name" value="DEXDc"/>
    <property type="match status" value="1"/>
</dbReference>
<dbReference type="STRING" id="880070.Cycma_3695"/>
<dbReference type="NCBIfam" id="TIGR01970">
    <property type="entry name" value="DEAH_box_HrpB"/>
    <property type="match status" value="1"/>
</dbReference>
<keyword evidence="1" id="KW-0547">Nucleotide-binding</keyword>
<dbReference type="PANTHER" id="PTHR43519">
    <property type="entry name" value="ATP-DEPENDENT RNA HELICASE HRPB"/>
    <property type="match status" value="1"/>
</dbReference>
<dbReference type="FunFam" id="3.40.50.300:FF:002125">
    <property type="entry name" value="ATP-dependent helicase HrpB"/>
    <property type="match status" value="1"/>
</dbReference>
<name>G0J1L2_CYCMS</name>
<keyword evidence="2" id="KW-0378">Hydrolase</keyword>
<dbReference type="EMBL" id="CP002955">
    <property type="protein sequence ID" value="AEL27407.1"/>
    <property type="molecule type" value="Genomic_DNA"/>
</dbReference>
<dbReference type="InterPro" id="IPR049614">
    <property type="entry name" value="HrpB_DEXH"/>
</dbReference>
<dbReference type="SMART" id="SM00490">
    <property type="entry name" value="HELICc"/>
    <property type="match status" value="1"/>
</dbReference>
<evidence type="ECO:0000256" key="2">
    <source>
        <dbReference type="ARBA" id="ARBA00022801"/>
    </source>
</evidence>
<dbReference type="Pfam" id="PF00270">
    <property type="entry name" value="DEAD"/>
    <property type="match status" value="1"/>
</dbReference>
<reference evidence="8" key="1">
    <citation type="submission" date="2011-07" db="EMBL/GenBank/DDBJ databases">
        <title>The complete genome of Cyclobacterium marinum DSM 745.</title>
        <authorList>
            <person name="Lucas S."/>
            <person name="Han J."/>
            <person name="Lapidus A."/>
            <person name="Bruce D."/>
            <person name="Goodwin L."/>
            <person name="Pitluck S."/>
            <person name="Peters L."/>
            <person name="Kyrpides N."/>
            <person name="Mavromatis K."/>
            <person name="Ivanova N."/>
            <person name="Ovchinnikova G."/>
            <person name="Chertkov O."/>
            <person name="Detter J.C."/>
            <person name="Tapia R."/>
            <person name="Han C."/>
            <person name="Land M."/>
            <person name="Hauser L."/>
            <person name="Markowitz V."/>
            <person name="Cheng J.-F."/>
            <person name="Hugenholtz P."/>
            <person name="Woyke T."/>
            <person name="Wu D."/>
            <person name="Tindall B."/>
            <person name="Schuetze A."/>
            <person name="Brambilla E."/>
            <person name="Klenk H.-P."/>
            <person name="Eisen J.A."/>
        </authorList>
    </citation>
    <scope>NUCLEOTIDE SEQUENCE [LARGE SCALE GENOMIC DNA]</scope>
    <source>
        <strain evidence="8">ATCC 25205 / DSM 745 / LMG 13164 / NCIMB 1802</strain>
    </source>
</reference>
<gene>
    <name evidence="7" type="ordered locus">Cycma_3695</name>
</gene>
<dbReference type="InterPro" id="IPR027417">
    <property type="entry name" value="P-loop_NTPase"/>
</dbReference>
<dbReference type="PANTHER" id="PTHR43519:SF1">
    <property type="entry name" value="ATP-DEPENDENT RNA HELICASE HRPB"/>
    <property type="match status" value="1"/>
</dbReference>
<dbReference type="Gene3D" id="1.20.120.1080">
    <property type="match status" value="1"/>
</dbReference>
<dbReference type="OrthoDB" id="9808833at2"/>
<dbReference type="PROSITE" id="PS51194">
    <property type="entry name" value="HELICASE_CTER"/>
    <property type="match status" value="1"/>
</dbReference>
<evidence type="ECO:0000259" key="5">
    <source>
        <dbReference type="PROSITE" id="PS51192"/>
    </source>
</evidence>